<keyword evidence="1" id="KW-0812">Transmembrane</keyword>
<dbReference type="InterPro" id="IPR031581">
    <property type="entry name" value="Csg2"/>
</dbReference>
<proteinExistence type="predicted"/>
<feature type="transmembrane region" description="Helical" evidence="1">
    <location>
        <begin position="395"/>
        <end position="413"/>
    </location>
</feature>
<organism evidence="2 3">
    <name type="scientific">Hanseniaspora valbyensis NRRL Y-1626</name>
    <dbReference type="NCBI Taxonomy" id="766949"/>
    <lineage>
        <taxon>Eukaryota</taxon>
        <taxon>Fungi</taxon>
        <taxon>Dikarya</taxon>
        <taxon>Ascomycota</taxon>
        <taxon>Saccharomycotina</taxon>
        <taxon>Saccharomycetes</taxon>
        <taxon>Saccharomycodales</taxon>
        <taxon>Saccharomycodaceae</taxon>
        <taxon>Hanseniaspora</taxon>
    </lineage>
</organism>
<sequence>LSSIKSRPSLDTKRVYRPSTDLHFDGLSHSNISETHPIDNIVEENENEENDNEFDINDLQPFPQSNQNSFANIQKISKIPDYKNKNKDEIESNVNTQSPVSITKSLIKVLYSLKPLESCFFAIGTSLIIYSMFKGINLIPFLDAMIVFNLSAFEILSLLLSCMNITFLNFENIYKIKALHKTNNKNFSQLLKTFSAMCICVCGCFLATSERKGTVLASTATSNFDPFIFNRLGGCLILGLITLLIGPLVILWSTVVMQYLYVLIYNNNYKSMKTGSRGLYRVFSNSALYTAFRSRQNTLSLEMDIMNNGSSNSIVDNHSDDVDHEQDYTKNELDIQFQSLLTFQISFISTIAFIILLTIKLLMPSNNANLSGMDDESVTDMTNVLVETSGIDSKFLSNLLFTFPSFLFGLLYLSKRVKVGVLVSLPMFTVFLSFLIELIWPSGSNGTTLAPGDFFEKGEAMGYVVTGVGAVWSILAHQ</sequence>
<dbReference type="GO" id="GO:0005789">
    <property type="term" value="C:endoplasmic reticulum membrane"/>
    <property type="evidence" value="ECO:0007669"/>
    <property type="project" value="InterPro"/>
</dbReference>
<dbReference type="AlphaFoldDB" id="A0A1B7T7V4"/>
<feature type="transmembrane region" description="Helical" evidence="1">
    <location>
        <begin position="340"/>
        <end position="363"/>
    </location>
</feature>
<accession>A0A1B7T7V4</accession>
<feature type="transmembrane region" description="Helical" evidence="1">
    <location>
        <begin position="236"/>
        <end position="264"/>
    </location>
</feature>
<feature type="transmembrane region" description="Helical" evidence="1">
    <location>
        <begin position="420"/>
        <end position="440"/>
    </location>
</feature>
<dbReference type="GO" id="GO:0006874">
    <property type="term" value="P:intracellular calcium ion homeostasis"/>
    <property type="evidence" value="ECO:0007669"/>
    <property type="project" value="InterPro"/>
</dbReference>
<dbReference type="GO" id="GO:0030234">
    <property type="term" value="F:enzyme regulator activity"/>
    <property type="evidence" value="ECO:0007669"/>
    <property type="project" value="InterPro"/>
</dbReference>
<keyword evidence="1" id="KW-1133">Transmembrane helix</keyword>
<evidence type="ECO:0000256" key="1">
    <source>
        <dbReference type="SAM" id="Phobius"/>
    </source>
</evidence>
<feature type="transmembrane region" description="Helical" evidence="1">
    <location>
        <begin position="145"/>
        <end position="170"/>
    </location>
</feature>
<comment type="caution">
    <text evidence="2">The sequence shown here is derived from an EMBL/GenBank/DDBJ whole genome shotgun (WGS) entry which is preliminary data.</text>
</comment>
<evidence type="ECO:0000313" key="3">
    <source>
        <dbReference type="Proteomes" id="UP000092321"/>
    </source>
</evidence>
<name>A0A1B7T7V4_9ASCO</name>
<gene>
    <name evidence="2" type="ORF">HANVADRAFT_101597</name>
</gene>
<reference evidence="3" key="1">
    <citation type="journal article" date="2016" name="Proc. Natl. Acad. Sci. U.S.A.">
        <title>Comparative genomics of biotechnologically important yeasts.</title>
        <authorList>
            <person name="Riley R."/>
            <person name="Haridas S."/>
            <person name="Wolfe K.H."/>
            <person name="Lopes M.R."/>
            <person name="Hittinger C.T."/>
            <person name="Goeker M."/>
            <person name="Salamov A.A."/>
            <person name="Wisecaver J.H."/>
            <person name="Long T.M."/>
            <person name="Calvey C.H."/>
            <person name="Aerts A.L."/>
            <person name="Barry K.W."/>
            <person name="Choi C."/>
            <person name="Clum A."/>
            <person name="Coughlan A.Y."/>
            <person name="Deshpande S."/>
            <person name="Douglass A.P."/>
            <person name="Hanson S.J."/>
            <person name="Klenk H.-P."/>
            <person name="LaButti K.M."/>
            <person name="Lapidus A."/>
            <person name="Lindquist E.A."/>
            <person name="Lipzen A.M."/>
            <person name="Meier-Kolthoff J.P."/>
            <person name="Ohm R.A."/>
            <person name="Otillar R.P."/>
            <person name="Pangilinan J.L."/>
            <person name="Peng Y."/>
            <person name="Rokas A."/>
            <person name="Rosa C.A."/>
            <person name="Scheuner C."/>
            <person name="Sibirny A.A."/>
            <person name="Slot J.C."/>
            <person name="Stielow J.B."/>
            <person name="Sun H."/>
            <person name="Kurtzman C.P."/>
            <person name="Blackwell M."/>
            <person name="Grigoriev I.V."/>
            <person name="Jeffries T.W."/>
        </authorList>
    </citation>
    <scope>NUCLEOTIDE SEQUENCE [LARGE SCALE GENOMIC DNA]</scope>
    <source>
        <strain evidence="3">NRRL Y-1626</strain>
    </source>
</reference>
<feature type="transmembrane region" description="Helical" evidence="1">
    <location>
        <begin position="460"/>
        <end position="477"/>
    </location>
</feature>
<dbReference type="Pfam" id="PF16965">
    <property type="entry name" value="CSG2"/>
    <property type="match status" value="1"/>
</dbReference>
<dbReference type="EMBL" id="LXPE01000416">
    <property type="protein sequence ID" value="OBA24797.1"/>
    <property type="molecule type" value="Genomic_DNA"/>
</dbReference>
<keyword evidence="3" id="KW-1185">Reference proteome</keyword>
<feature type="transmembrane region" description="Helical" evidence="1">
    <location>
        <begin position="115"/>
        <end position="133"/>
    </location>
</feature>
<dbReference type="Proteomes" id="UP000092321">
    <property type="component" value="Unassembled WGS sequence"/>
</dbReference>
<protein>
    <submittedName>
        <fullName evidence="2">Uncharacterized protein</fullName>
    </submittedName>
</protein>
<evidence type="ECO:0000313" key="2">
    <source>
        <dbReference type="EMBL" id="OBA24797.1"/>
    </source>
</evidence>
<dbReference type="OrthoDB" id="3972430at2759"/>
<feature type="non-terminal residue" evidence="2">
    <location>
        <position position="1"/>
    </location>
</feature>
<keyword evidence="1" id="KW-0472">Membrane</keyword>
<feature type="transmembrane region" description="Helical" evidence="1">
    <location>
        <begin position="190"/>
        <end position="208"/>
    </location>
</feature>